<evidence type="ECO:0000256" key="2">
    <source>
        <dbReference type="ARBA" id="ARBA00023125"/>
    </source>
</evidence>
<sequence>MFEKTERIGQRRHETIRLVRDVLRAMFIQMFGDPEVNQHRFPMGLIRDMVASASYGTSEKASDELRQFPVLRMGNITYEGGWDLSNLKYVDLDPRSREKYLARAGDLIFNRTNSKELVGKTAVFDRADPMAIAGYLVRGSHE</sequence>
<dbReference type="Proteomes" id="UP000500826">
    <property type="component" value="Chromosome"/>
</dbReference>
<organism evidence="3 4">
    <name type="scientific">Ramlibacter terrae</name>
    <dbReference type="NCBI Taxonomy" id="2732511"/>
    <lineage>
        <taxon>Bacteria</taxon>
        <taxon>Pseudomonadati</taxon>
        <taxon>Pseudomonadota</taxon>
        <taxon>Betaproteobacteria</taxon>
        <taxon>Burkholderiales</taxon>
        <taxon>Comamonadaceae</taxon>
        <taxon>Ramlibacter</taxon>
    </lineage>
</organism>
<accession>A0ABX6P5B9</accession>
<gene>
    <name evidence="3" type="ORF">HK414_23195</name>
</gene>
<keyword evidence="2" id="KW-0238">DNA-binding</keyword>
<keyword evidence="1" id="KW-0680">Restriction system</keyword>
<protein>
    <submittedName>
        <fullName evidence="3">Uncharacterized protein</fullName>
    </submittedName>
</protein>
<dbReference type="InterPro" id="IPR044946">
    <property type="entry name" value="Restrct_endonuc_typeI_TRD_sf"/>
</dbReference>
<evidence type="ECO:0000313" key="4">
    <source>
        <dbReference type="Proteomes" id="UP000500826"/>
    </source>
</evidence>
<dbReference type="EMBL" id="CP053418">
    <property type="protein sequence ID" value="QJW85255.1"/>
    <property type="molecule type" value="Genomic_DNA"/>
</dbReference>
<dbReference type="Gene3D" id="3.90.220.20">
    <property type="entry name" value="DNA methylase specificity domains"/>
    <property type="match status" value="1"/>
</dbReference>
<dbReference type="SUPFAM" id="SSF116734">
    <property type="entry name" value="DNA methylase specificity domain"/>
    <property type="match status" value="1"/>
</dbReference>
<evidence type="ECO:0000256" key="1">
    <source>
        <dbReference type="ARBA" id="ARBA00022747"/>
    </source>
</evidence>
<reference evidence="3 4" key="1">
    <citation type="submission" date="2020-05" db="EMBL/GenBank/DDBJ databases">
        <title>Ramlibacter rhizophilus sp. nov., isolated from rhizosphere soil of national flower Mugunghwa from South Korea.</title>
        <authorList>
            <person name="Zheng-Fei Y."/>
            <person name="Huan T."/>
        </authorList>
    </citation>
    <scope>NUCLEOTIDE SEQUENCE [LARGE SCALE GENOMIC DNA]</scope>
    <source>
        <strain evidence="3 4">H242</strain>
    </source>
</reference>
<evidence type="ECO:0000313" key="3">
    <source>
        <dbReference type="EMBL" id="QJW85255.1"/>
    </source>
</evidence>
<keyword evidence="4" id="KW-1185">Reference proteome</keyword>
<proteinExistence type="predicted"/>
<name>A0ABX6P5B9_9BURK</name>